<dbReference type="SUPFAM" id="SSF53756">
    <property type="entry name" value="UDP-Glycosyltransferase/glycogen phosphorylase"/>
    <property type="match status" value="1"/>
</dbReference>
<comment type="similarity">
    <text evidence="1 3">Belongs to the UDP-glycosyltransferase family.</text>
</comment>
<keyword evidence="2 3" id="KW-0808">Transferase</keyword>
<proteinExistence type="evidence at transcript level"/>
<dbReference type="InterPro" id="IPR035595">
    <property type="entry name" value="UDP_glycos_trans_CS"/>
</dbReference>
<gene>
    <name evidence="5" type="primary">GT3</name>
</gene>
<dbReference type="PANTHER" id="PTHR48048">
    <property type="entry name" value="GLYCOSYLTRANSFERASE"/>
    <property type="match status" value="1"/>
</dbReference>
<evidence type="ECO:0000256" key="2">
    <source>
        <dbReference type="ARBA" id="ARBA00022679"/>
    </source>
</evidence>
<dbReference type="EC" id="2.4.1.-" evidence="4"/>
<reference evidence="5" key="1">
    <citation type="journal article" date="2017" name="Tetrahedron Lett.">
        <title>Enzymatic glucosylation of unnatural naphthols by a promiscuous glycosyltransferase from Aloe arborescens.</title>
        <authorList>
            <person name="Xie K."/>
            <person name="Zhang Y."/>
            <person name="Chen R."/>
            <person name="Chen D."/>
            <person name="Yang L."/>
            <person name="Liu X."/>
            <person name="Dai J."/>
        </authorList>
    </citation>
    <scope>NUCLEOTIDE SEQUENCE</scope>
</reference>
<name>A0A1W6JGU2_ALOAR</name>
<dbReference type="FunFam" id="3.40.50.2000:FF:000020">
    <property type="entry name" value="Glycosyltransferase"/>
    <property type="match status" value="1"/>
</dbReference>
<protein>
    <recommendedName>
        <fullName evidence="4">Glycosyltransferase</fullName>
        <ecNumber evidence="4">2.4.1.-</ecNumber>
    </recommendedName>
</protein>
<dbReference type="PROSITE" id="PS00375">
    <property type="entry name" value="UDPGT"/>
    <property type="match status" value="1"/>
</dbReference>
<dbReference type="InterPro" id="IPR050481">
    <property type="entry name" value="UDP-glycosyltransf_plant"/>
</dbReference>
<dbReference type="CDD" id="cd03784">
    <property type="entry name" value="GT1_Gtf-like"/>
    <property type="match status" value="1"/>
</dbReference>
<evidence type="ECO:0000256" key="3">
    <source>
        <dbReference type="RuleBase" id="RU003718"/>
    </source>
</evidence>
<evidence type="ECO:0000256" key="1">
    <source>
        <dbReference type="ARBA" id="ARBA00009995"/>
    </source>
</evidence>
<evidence type="ECO:0000256" key="4">
    <source>
        <dbReference type="RuleBase" id="RU362057"/>
    </source>
</evidence>
<dbReference type="GO" id="GO:0035251">
    <property type="term" value="F:UDP-glucosyltransferase activity"/>
    <property type="evidence" value="ECO:0007669"/>
    <property type="project" value="InterPro"/>
</dbReference>
<dbReference type="AlphaFoldDB" id="A0A1W6JGU2"/>
<dbReference type="InterPro" id="IPR002213">
    <property type="entry name" value="UDP_glucos_trans"/>
</dbReference>
<evidence type="ECO:0000313" key="5">
    <source>
        <dbReference type="EMBL" id="ARM65439.1"/>
    </source>
</evidence>
<dbReference type="Pfam" id="PF00201">
    <property type="entry name" value="UDPGT"/>
    <property type="match status" value="1"/>
</dbReference>
<accession>A0A1W6JGU2</accession>
<keyword evidence="3" id="KW-0328">Glycosyltransferase</keyword>
<organism evidence="5">
    <name type="scientific">Aloe arborescens</name>
    <name type="common">Kidachi aloe</name>
    <dbReference type="NCBI Taxonomy" id="45385"/>
    <lineage>
        <taxon>Eukaryota</taxon>
        <taxon>Viridiplantae</taxon>
        <taxon>Streptophyta</taxon>
        <taxon>Embryophyta</taxon>
        <taxon>Tracheophyta</taxon>
        <taxon>Spermatophyta</taxon>
        <taxon>Magnoliopsida</taxon>
        <taxon>Liliopsida</taxon>
        <taxon>Asparagales</taxon>
        <taxon>Asphodelaceae</taxon>
        <taxon>Asphodeloideae</taxon>
        <taxon>Aloe</taxon>
    </lineage>
</organism>
<dbReference type="PANTHER" id="PTHR48048:SF89">
    <property type="entry name" value="GLYCOSYLTRANSFERASE"/>
    <property type="match status" value="1"/>
</dbReference>
<sequence>MKQSVVLFPGVGTGHLTPMIELGKLFIDHGLSVTILILESPFNPSSTAPLISRASAANPSISFHLLPKNTLPPNVSPFTAFFDVFRLVTPHILDFFKSFSQTSRICAFILDYLCTDPLDAAAELSIPTYFFCATSASNLIALTLFPSLHDKFTASFKDLGETPVEFPGLPTIPASHMPGPLMNRDEPTYDIFLNSLKRLPEAAGILVNTFEQLEPRAAAVLAAGLDVPGAKMPSVYCVGPVSDDAKGGEEERHECLKWLDAQPAASVVFVCFGSMGSPSAEQLKEIAVGLERSGQRFLWAVRSPPASQDRKKMFEPRPELDLGAVMPEGFLERTEGRGMVLRSWAPQTAVLRHEAVGAFVSHCGWNSTLEALCAGVPMIAWPMYAEQRMNRMLLVEEAKVAVAMEGYDKVMMRAEEVERKVRWVMEEEGGKKLRQRAAALKEAADAAREEGGSSHKAWLELMSVIKSEN</sequence>
<dbReference type="Gene3D" id="3.40.50.2000">
    <property type="entry name" value="Glycogen Phosphorylase B"/>
    <property type="match status" value="2"/>
</dbReference>
<dbReference type="EMBL" id="KY662486">
    <property type="protein sequence ID" value="ARM65439.1"/>
    <property type="molecule type" value="mRNA"/>
</dbReference>